<feature type="region of interest" description="Disordered" evidence="1">
    <location>
        <begin position="1"/>
        <end position="28"/>
    </location>
</feature>
<dbReference type="STRING" id="69974.MPLDJ20_20542"/>
<keyword evidence="2" id="KW-0472">Membrane</keyword>
<dbReference type="Proteomes" id="UP000046373">
    <property type="component" value="Unassembled WGS sequence"/>
</dbReference>
<keyword evidence="2" id="KW-0812">Transmembrane</keyword>
<keyword evidence="6" id="KW-1185">Reference proteome</keyword>
<dbReference type="Proteomes" id="UP000046122">
    <property type="component" value="Unassembled WGS sequence"/>
</dbReference>
<reference evidence="6" key="1">
    <citation type="submission" date="2014-08" db="EMBL/GenBank/DDBJ databases">
        <authorList>
            <person name="Moulin L."/>
        </authorList>
    </citation>
    <scope>NUCLEOTIDE SEQUENCE [LARGE SCALE GENOMIC DNA]</scope>
</reference>
<evidence type="ECO:0000313" key="4">
    <source>
        <dbReference type="EMBL" id="CDX36417.1"/>
    </source>
</evidence>
<keyword evidence="2" id="KW-1133">Transmembrane helix</keyword>
<protein>
    <submittedName>
        <fullName evidence="5">Uncharacterized protein</fullName>
    </submittedName>
</protein>
<feature type="transmembrane region" description="Helical" evidence="2">
    <location>
        <begin position="41"/>
        <end position="62"/>
    </location>
</feature>
<organism evidence="5 7">
    <name type="scientific">Mesorhizobium plurifarium</name>
    <dbReference type="NCBI Taxonomy" id="69974"/>
    <lineage>
        <taxon>Bacteria</taxon>
        <taxon>Pseudomonadati</taxon>
        <taxon>Pseudomonadota</taxon>
        <taxon>Alphaproteobacteria</taxon>
        <taxon>Hyphomicrobiales</taxon>
        <taxon>Phyllobacteriaceae</taxon>
        <taxon>Mesorhizobium</taxon>
    </lineage>
</organism>
<dbReference type="Proteomes" id="UP000045285">
    <property type="component" value="Unassembled WGS sequence"/>
</dbReference>
<proteinExistence type="predicted"/>
<evidence type="ECO:0000313" key="6">
    <source>
        <dbReference type="Proteomes" id="UP000045285"/>
    </source>
</evidence>
<reference evidence="7 8" key="2">
    <citation type="submission" date="2014-08" db="EMBL/GenBank/DDBJ databases">
        <authorList>
            <person name="Moulin Lionel"/>
        </authorList>
    </citation>
    <scope>NUCLEOTIDE SEQUENCE [LARGE SCALE GENOMIC DNA]</scope>
</reference>
<sequence>MMRESLGQDEYGSTSPFDPDDLPNLNAMGPAMGSGNDFEKYAVAVIIVFGALIIGGLMAASMSFGHRNGFLFALGGATAAWISGNALLLDRPRIYALFVAIAAVMLIASTITLVT</sequence>
<dbReference type="AlphaFoldDB" id="A0A090FWG2"/>
<evidence type="ECO:0000256" key="1">
    <source>
        <dbReference type="SAM" id="MobiDB-lite"/>
    </source>
</evidence>
<feature type="transmembrane region" description="Helical" evidence="2">
    <location>
        <begin position="94"/>
        <end position="114"/>
    </location>
</feature>
<evidence type="ECO:0000313" key="5">
    <source>
        <dbReference type="EMBL" id="CDX51075.1"/>
    </source>
</evidence>
<evidence type="ECO:0000313" key="7">
    <source>
        <dbReference type="Proteomes" id="UP000046122"/>
    </source>
</evidence>
<evidence type="ECO:0000256" key="2">
    <source>
        <dbReference type="SAM" id="Phobius"/>
    </source>
</evidence>
<dbReference type="EMBL" id="CCMZ01000007">
    <property type="protein sequence ID" value="CDX13679.1"/>
    <property type="molecule type" value="Genomic_DNA"/>
</dbReference>
<accession>A0A090FWG2</accession>
<evidence type="ECO:0000313" key="3">
    <source>
        <dbReference type="EMBL" id="CDX13679.1"/>
    </source>
</evidence>
<name>A0A090FWG2_MESPL</name>
<dbReference type="EMBL" id="CCNE01000005">
    <property type="protein sequence ID" value="CDX51075.1"/>
    <property type="molecule type" value="Genomic_DNA"/>
</dbReference>
<evidence type="ECO:0000313" key="8">
    <source>
        <dbReference type="Proteomes" id="UP000046373"/>
    </source>
</evidence>
<dbReference type="EMBL" id="CCNB01000012">
    <property type="protein sequence ID" value="CDX36417.1"/>
    <property type="molecule type" value="Genomic_DNA"/>
</dbReference>
<feature type="transmembrane region" description="Helical" evidence="2">
    <location>
        <begin position="69"/>
        <end position="88"/>
    </location>
</feature>
<gene>
    <name evidence="3" type="ORF">MPL3356_150015</name>
    <name evidence="5" type="ORF">MPL3365_130275</name>
    <name evidence="4" type="ORF">MPLDJ20_20542</name>
</gene>